<evidence type="ECO:0000259" key="10">
    <source>
        <dbReference type="PROSITE" id="PS51007"/>
    </source>
</evidence>
<evidence type="ECO:0000256" key="7">
    <source>
        <dbReference type="ARBA" id="ARBA00031244"/>
    </source>
</evidence>
<evidence type="ECO:0000256" key="1">
    <source>
        <dbReference type="ARBA" id="ARBA00021020"/>
    </source>
</evidence>
<reference evidence="11 12" key="1">
    <citation type="submission" date="2020-02" db="EMBL/GenBank/DDBJ databases">
        <title>Complete genome sequence of Pseudomonas multiresinivorans ORNL1.</title>
        <authorList>
            <person name="Podar M."/>
        </authorList>
    </citation>
    <scope>NUCLEOTIDE SEQUENCE [LARGE SCALE GENOMIC DNA]</scope>
    <source>
        <strain evidence="12">populi</strain>
    </source>
</reference>
<keyword evidence="9" id="KW-0732">Signal</keyword>
<evidence type="ECO:0000256" key="8">
    <source>
        <dbReference type="PIRSR" id="PIRSR602324-1"/>
    </source>
</evidence>
<dbReference type="Gene3D" id="1.10.760.10">
    <property type="entry name" value="Cytochrome c-like domain"/>
    <property type="match status" value="1"/>
</dbReference>
<dbReference type="GO" id="GO:0020037">
    <property type="term" value="F:heme binding"/>
    <property type="evidence" value="ECO:0007669"/>
    <property type="project" value="InterPro"/>
</dbReference>
<evidence type="ECO:0000256" key="3">
    <source>
        <dbReference type="ARBA" id="ARBA00022617"/>
    </source>
</evidence>
<dbReference type="PRINTS" id="PR00606">
    <property type="entry name" value="CYTCHROMECID"/>
</dbReference>
<feature type="signal peptide" evidence="9">
    <location>
        <begin position="1"/>
        <end position="21"/>
    </location>
</feature>
<keyword evidence="2" id="KW-0813">Transport</keyword>
<evidence type="ECO:0000256" key="4">
    <source>
        <dbReference type="ARBA" id="ARBA00022723"/>
    </source>
</evidence>
<keyword evidence="3 8" id="KW-0349">Heme</keyword>
<dbReference type="InterPro" id="IPR002324">
    <property type="entry name" value="Cyt_c_ID"/>
</dbReference>
<feature type="binding site" description="covalent" evidence="8">
    <location>
        <position position="80"/>
    </location>
    <ligand>
        <name>heme c</name>
        <dbReference type="ChEBI" id="CHEBI:61717"/>
    </ligand>
</feature>
<keyword evidence="12" id="KW-1185">Reference proteome</keyword>
<evidence type="ECO:0000256" key="5">
    <source>
        <dbReference type="ARBA" id="ARBA00022982"/>
    </source>
</evidence>
<proteinExistence type="predicted"/>
<dbReference type="InterPro" id="IPR009056">
    <property type="entry name" value="Cyt_c-like_dom"/>
</dbReference>
<dbReference type="RefSeq" id="WP_152227636.1">
    <property type="nucleotide sequence ID" value="NZ_CP048833.1"/>
</dbReference>
<dbReference type="SUPFAM" id="SSF46626">
    <property type="entry name" value="Cytochrome c"/>
    <property type="match status" value="1"/>
</dbReference>
<keyword evidence="4 8" id="KW-0479">Metal-binding</keyword>
<dbReference type="EMBL" id="CP048833">
    <property type="protein sequence ID" value="QJP06959.1"/>
    <property type="molecule type" value="Genomic_DNA"/>
</dbReference>
<protein>
    <recommendedName>
        <fullName evidence="1">Cytochrome c-551</fullName>
    </recommendedName>
    <alternativeName>
        <fullName evidence="7">Cytochrome c551</fullName>
    </alternativeName>
</protein>
<evidence type="ECO:0000256" key="2">
    <source>
        <dbReference type="ARBA" id="ARBA00022448"/>
    </source>
</evidence>
<keyword evidence="5" id="KW-0249">Electron transport</keyword>
<dbReference type="AlphaFoldDB" id="A0A7Z3BHN2"/>
<organism evidence="11 12">
    <name type="scientific">Pseudomonas multiresinivorans</name>
    <dbReference type="NCBI Taxonomy" id="95301"/>
    <lineage>
        <taxon>Bacteria</taxon>
        <taxon>Pseudomonadati</taxon>
        <taxon>Pseudomonadota</taxon>
        <taxon>Gammaproteobacteria</taxon>
        <taxon>Pseudomonadales</taxon>
        <taxon>Pseudomonadaceae</taxon>
        <taxon>Pseudomonas</taxon>
    </lineage>
</organism>
<keyword evidence="6 8" id="KW-0408">Iron</keyword>
<dbReference type="PROSITE" id="PS51007">
    <property type="entry name" value="CYTC"/>
    <property type="match status" value="1"/>
</dbReference>
<feature type="binding site" description="covalent" evidence="8">
    <location>
        <position position="33"/>
    </location>
    <ligand>
        <name>heme c</name>
        <dbReference type="ChEBI" id="CHEBI:61717"/>
    </ligand>
</feature>
<evidence type="ECO:0000313" key="12">
    <source>
        <dbReference type="Proteomes" id="UP000502549"/>
    </source>
</evidence>
<dbReference type="Pfam" id="PF00034">
    <property type="entry name" value="Cytochrom_C"/>
    <property type="match status" value="1"/>
</dbReference>
<dbReference type="KEGG" id="pmui:G4G71_03330"/>
<dbReference type="InterPro" id="IPR036909">
    <property type="entry name" value="Cyt_c-like_dom_sf"/>
</dbReference>
<dbReference type="Proteomes" id="UP000502549">
    <property type="component" value="Chromosome"/>
</dbReference>
<feature type="binding site" description="covalent" evidence="8">
    <location>
        <position position="37"/>
    </location>
    <ligand>
        <name>heme c</name>
        <dbReference type="ChEBI" id="CHEBI:61717"/>
    </ligand>
</feature>
<feature type="chain" id="PRO_5031520550" description="Cytochrome c-551" evidence="9">
    <location>
        <begin position="22"/>
        <end position="101"/>
    </location>
</feature>
<dbReference type="GO" id="GO:0005506">
    <property type="term" value="F:iron ion binding"/>
    <property type="evidence" value="ECO:0007669"/>
    <property type="project" value="InterPro"/>
</dbReference>
<evidence type="ECO:0000313" key="11">
    <source>
        <dbReference type="EMBL" id="QJP06959.1"/>
    </source>
</evidence>
<name>A0A7Z3BHN2_9PSED</name>
<comment type="PTM">
    <text evidence="8">Binds 1 heme c group covalently per subunit.</text>
</comment>
<accession>A0A7Z3BHN2</accession>
<evidence type="ECO:0000256" key="9">
    <source>
        <dbReference type="SAM" id="SignalP"/>
    </source>
</evidence>
<evidence type="ECO:0000256" key="6">
    <source>
        <dbReference type="ARBA" id="ARBA00023004"/>
    </source>
</evidence>
<feature type="domain" description="Cytochrome c" evidence="10">
    <location>
        <begin position="19"/>
        <end position="101"/>
    </location>
</feature>
<gene>
    <name evidence="11" type="ORF">G4G71_03330</name>
</gene>
<sequence>MNKALVALLFGGLLVQTTAMASTGEELFKAKACVACHAVNKTVVGPAFKEVAAKYGADGVAHISNSIKTGSKGVWGPIPMPANAVSPDEAKTLAEWIVTLK</sequence>
<dbReference type="GO" id="GO:0009055">
    <property type="term" value="F:electron transfer activity"/>
    <property type="evidence" value="ECO:0007669"/>
    <property type="project" value="InterPro"/>
</dbReference>